<dbReference type="RefSeq" id="WP_090625980.1">
    <property type="nucleotide sequence ID" value="NZ_FOQO01000003.1"/>
</dbReference>
<accession>A0A1I3H184</accession>
<feature type="chain" id="PRO_5011618400" evidence="1">
    <location>
        <begin position="29"/>
        <end position="561"/>
    </location>
</feature>
<dbReference type="EMBL" id="FOQO01000003">
    <property type="protein sequence ID" value="SFI29317.1"/>
    <property type="molecule type" value="Genomic_DNA"/>
</dbReference>
<keyword evidence="3" id="KW-1185">Reference proteome</keyword>
<dbReference type="Gene3D" id="1.25.40.390">
    <property type="match status" value="1"/>
</dbReference>
<dbReference type="InterPro" id="IPR011990">
    <property type="entry name" value="TPR-like_helical_dom_sf"/>
</dbReference>
<sequence length="561" mass="64242">MKTFINSYKFGTCLVSAVLLLTACTKNFGDMNTDPNLVTKPNMKFLFTFTADKLRPSGTEWIWESLEQLMRYTQQVSASPYELSGSINTRYRTYYADILPNLVEIRHQIDQEQDKDRYQKMGAVTYILGVYYGIRVTDMNGSIPYSEAILARYEDKFDPLFDTQQTLFTQWLGELDRAIQVLSDASLLNQESYGDADIFYQSDWAKWIKLANTLKLRIAARLENQDSEATRRIFQQVMQDAIGPIDGDETQLQYLNPTDAFLGADVDYRSRRYASRQMVRFMKKSDDPRIRIYFDQNDLTGSFRDTLAKYNVQLPAFIDPDDPLVMYQGGPADWTTDQSITQWMSNPFQVSQYSRYFLISPVNRLFLSPKLNGATGNTLHILVSYAETCFYISEFIEKGYGAGIDTKGSVSDWYNKGIASSIRTMNEVAREAGSTMAFTGDGTAEIQAYQQRPEVALGAGNDLERIYIQAYLSLFRLPNEAYVLCRRTGYPRNESAYYPMESFHEPIPRRFGINDPGEVNRANWEQAYQEQGFTPRAVDAQTLSQERVWYDKNAPAFGAGD</sequence>
<dbReference type="PROSITE" id="PS51257">
    <property type="entry name" value="PROKAR_LIPOPROTEIN"/>
    <property type="match status" value="1"/>
</dbReference>
<dbReference type="Pfam" id="PF12771">
    <property type="entry name" value="SusD-like_2"/>
    <property type="match status" value="1"/>
</dbReference>
<feature type="signal peptide" evidence="1">
    <location>
        <begin position="1"/>
        <end position="28"/>
    </location>
</feature>
<dbReference type="AlphaFoldDB" id="A0A1I3H184"/>
<evidence type="ECO:0000313" key="2">
    <source>
        <dbReference type="EMBL" id="SFI29317.1"/>
    </source>
</evidence>
<organism evidence="2 3">
    <name type="scientific">Parapedobacter indicus</name>
    <dbReference type="NCBI Taxonomy" id="1477437"/>
    <lineage>
        <taxon>Bacteria</taxon>
        <taxon>Pseudomonadati</taxon>
        <taxon>Bacteroidota</taxon>
        <taxon>Sphingobacteriia</taxon>
        <taxon>Sphingobacteriales</taxon>
        <taxon>Sphingobacteriaceae</taxon>
        <taxon>Parapedobacter</taxon>
    </lineage>
</organism>
<dbReference type="OrthoDB" id="9766256at2"/>
<dbReference type="STRING" id="1477437.SAMN05444682_103183"/>
<keyword evidence="1" id="KW-0732">Signal</keyword>
<evidence type="ECO:0000256" key="1">
    <source>
        <dbReference type="SAM" id="SignalP"/>
    </source>
</evidence>
<name>A0A1I3H184_9SPHI</name>
<gene>
    <name evidence="2" type="ORF">SAMN05444682_103183</name>
</gene>
<protein>
    <submittedName>
        <fullName evidence="2">Starch-binding associating with outer membrane</fullName>
    </submittedName>
</protein>
<dbReference type="InterPro" id="IPR041662">
    <property type="entry name" value="SusD-like_2"/>
</dbReference>
<reference evidence="2 3" key="1">
    <citation type="submission" date="2016-10" db="EMBL/GenBank/DDBJ databases">
        <authorList>
            <person name="de Groot N.N."/>
        </authorList>
    </citation>
    <scope>NUCLEOTIDE SEQUENCE [LARGE SCALE GENOMIC DNA]</scope>
    <source>
        <strain evidence="2 3">RK1</strain>
    </source>
</reference>
<proteinExistence type="predicted"/>
<dbReference type="Proteomes" id="UP000198670">
    <property type="component" value="Unassembled WGS sequence"/>
</dbReference>
<evidence type="ECO:0000313" key="3">
    <source>
        <dbReference type="Proteomes" id="UP000198670"/>
    </source>
</evidence>
<dbReference type="SUPFAM" id="SSF48452">
    <property type="entry name" value="TPR-like"/>
    <property type="match status" value="1"/>
</dbReference>